<dbReference type="InterPro" id="IPR007111">
    <property type="entry name" value="NACHT_NTPase"/>
</dbReference>
<dbReference type="PROSITE" id="PS50837">
    <property type="entry name" value="NACHT"/>
    <property type="match status" value="1"/>
</dbReference>
<comment type="caution">
    <text evidence="2">The sequence shown here is derived from an EMBL/GenBank/DDBJ whole genome shotgun (WGS) entry which is preliminary data.</text>
</comment>
<keyword evidence="3" id="KW-1185">Reference proteome</keyword>
<dbReference type="SUPFAM" id="SSF52540">
    <property type="entry name" value="P-loop containing nucleoside triphosphate hydrolases"/>
    <property type="match status" value="1"/>
</dbReference>
<evidence type="ECO:0000313" key="3">
    <source>
        <dbReference type="Proteomes" id="UP000828390"/>
    </source>
</evidence>
<dbReference type="EMBL" id="JAIWYP010000006">
    <property type="protein sequence ID" value="KAH3813559.1"/>
    <property type="molecule type" value="Genomic_DNA"/>
</dbReference>
<evidence type="ECO:0000313" key="2">
    <source>
        <dbReference type="EMBL" id="KAH3813559.1"/>
    </source>
</evidence>
<dbReference type="InterPro" id="IPR027897">
    <property type="entry name" value="DUF4559"/>
</dbReference>
<protein>
    <recommendedName>
        <fullName evidence="1">NACHT domain-containing protein</fullName>
    </recommendedName>
</protein>
<dbReference type="OrthoDB" id="120976at2759"/>
<sequence length="879" mass="100053">MASLTDVFTEPERTNWLKALLAIDIAKSGLEQFVENEAKILHDNIYNAVWACVPAPVSCIGCHTANLLKCPSSDICNKRGAKSLCTSMHDTALKQPRPCTANVCNKVHDEIIKEHRFSRPSWKNTRAERWAPNPWEIAKAYLPPDGYTEKYSAQDTDFNGIISFMINCKHFDSRFSFPIDSGKINPPCFLTKAREHGRKVRHLSTCKVTEQDLQDIFYVLTSLLTDPKCVAHDVTAQEAVRKLAKLQTDVLRVTTKDIVHLLEAAQDKLGKVEHLTETAIAEIQTYIENFRKDLDSDKCNCKLNLDDHTGNCKQELDEHCRKSTECTYEQSCNDFRRRLMAHYNDTLSHVPLSNLDQSYDKRISDIYATPKVHRIEIARDGKRVKKEQVLTYKQIFYTGDNSNRRLYLQGEPGSGKSTFSAKLVHDWSHGNLVLSQSPSETTAFEDVLTIHKFKFLFFITLRDSRDQTDVSQMIKRQLIDKTFSEDERANVYKLLVQIMNSEICLVIREGLDEWVSPDGCNLAEPSVAGFQNDTCTVLTTSRPWKLADERIKNSQIDCLLEIEGISNADNFCKKIIGCIINESKDLVKTVNTFQKFVNKRKLESLSSSPMLYTLVICTWVNTIEEKKHLKGSSLCKLYTTLLESLCKKVNCATGYFNDSNPPPVRCFSSTIYLQPYIERLAKLADVAFKLLFSSERESSIVFNDVTLSNYVSQEELPVLKTFALKAGILTNRKEKCRNASSYSFVHKTVQEYLAAYHIACNPYVIDDVITGYLERNSTSYLEISQTFIFLCGMNICAANKLSALMDEYDVAYCAVLGRMPCKYQHIIESGMREAAANNQDGKQLKLSHDIYLDPISLDCMFYMLRHASLGWIKLFFAKA</sequence>
<dbReference type="AlphaFoldDB" id="A0A9D4JKF9"/>
<reference evidence="2" key="2">
    <citation type="submission" date="2020-11" db="EMBL/GenBank/DDBJ databases">
        <authorList>
            <person name="McCartney M.A."/>
            <person name="Auch B."/>
            <person name="Kono T."/>
            <person name="Mallez S."/>
            <person name="Becker A."/>
            <person name="Gohl D.M."/>
            <person name="Silverstein K.A.T."/>
            <person name="Koren S."/>
            <person name="Bechman K.B."/>
            <person name="Herman A."/>
            <person name="Abrahante J.E."/>
            <person name="Garbe J."/>
        </authorList>
    </citation>
    <scope>NUCLEOTIDE SEQUENCE</scope>
    <source>
        <strain evidence="2">Duluth1</strain>
        <tissue evidence="2">Whole animal</tissue>
    </source>
</reference>
<reference evidence="2" key="1">
    <citation type="journal article" date="2019" name="bioRxiv">
        <title>The Genome of the Zebra Mussel, Dreissena polymorpha: A Resource for Invasive Species Research.</title>
        <authorList>
            <person name="McCartney M.A."/>
            <person name="Auch B."/>
            <person name="Kono T."/>
            <person name="Mallez S."/>
            <person name="Zhang Y."/>
            <person name="Obille A."/>
            <person name="Becker A."/>
            <person name="Abrahante J.E."/>
            <person name="Garbe J."/>
            <person name="Badalamenti J.P."/>
            <person name="Herman A."/>
            <person name="Mangelson H."/>
            <person name="Liachko I."/>
            <person name="Sullivan S."/>
            <person name="Sone E.D."/>
            <person name="Koren S."/>
            <person name="Silverstein K.A.T."/>
            <person name="Beckman K.B."/>
            <person name="Gohl D.M."/>
        </authorList>
    </citation>
    <scope>NUCLEOTIDE SEQUENCE</scope>
    <source>
        <strain evidence="2">Duluth1</strain>
        <tissue evidence="2">Whole animal</tissue>
    </source>
</reference>
<feature type="domain" description="NACHT" evidence="1">
    <location>
        <begin position="404"/>
        <end position="513"/>
    </location>
</feature>
<dbReference type="Pfam" id="PF05729">
    <property type="entry name" value="NACHT"/>
    <property type="match status" value="1"/>
</dbReference>
<dbReference type="Gene3D" id="3.40.50.300">
    <property type="entry name" value="P-loop containing nucleotide triphosphate hydrolases"/>
    <property type="match status" value="1"/>
</dbReference>
<dbReference type="PANTHER" id="PTHR46312:SF2">
    <property type="entry name" value="NUCLEOTIDE-BINDING OLIGOMERIZATION DOMAIN-CONTAINING PROTEIN 2-LIKE"/>
    <property type="match status" value="1"/>
</dbReference>
<accession>A0A9D4JKF9</accession>
<organism evidence="2 3">
    <name type="scientific">Dreissena polymorpha</name>
    <name type="common">Zebra mussel</name>
    <name type="synonym">Mytilus polymorpha</name>
    <dbReference type="NCBI Taxonomy" id="45954"/>
    <lineage>
        <taxon>Eukaryota</taxon>
        <taxon>Metazoa</taxon>
        <taxon>Spiralia</taxon>
        <taxon>Lophotrochozoa</taxon>
        <taxon>Mollusca</taxon>
        <taxon>Bivalvia</taxon>
        <taxon>Autobranchia</taxon>
        <taxon>Heteroconchia</taxon>
        <taxon>Euheterodonta</taxon>
        <taxon>Imparidentia</taxon>
        <taxon>Neoheterodontei</taxon>
        <taxon>Myida</taxon>
        <taxon>Dreissenoidea</taxon>
        <taxon>Dreissenidae</taxon>
        <taxon>Dreissena</taxon>
    </lineage>
</organism>
<dbReference type="Proteomes" id="UP000828390">
    <property type="component" value="Unassembled WGS sequence"/>
</dbReference>
<gene>
    <name evidence="2" type="ORF">DPMN_142020</name>
</gene>
<dbReference type="PANTHER" id="PTHR46312">
    <property type="entry name" value="NACHT DOMAIN-CONTAINING PROTEIN"/>
    <property type="match status" value="1"/>
</dbReference>
<proteinExistence type="predicted"/>
<name>A0A9D4JKF9_DREPO</name>
<dbReference type="InterPro" id="IPR027417">
    <property type="entry name" value="P-loop_NTPase"/>
</dbReference>
<dbReference type="Pfam" id="PF15112">
    <property type="entry name" value="DUF4559"/>
    <property type="match status" value="1"/>
</dbReference>
<evidence type="ECO:0000259" key="1">
    <source>
        <dbReference type="PROSITE" id="PS50837"/>
    </source>
</evidence>